<dbReference type="Proteomes" id="UP000199632">
    <property type="component" value="Unassembled WGS sequence"/>
</dbReference>
<protein>
    <submittedName>
        <fullName evidence="1">Uncharacterized protein</fullName>
    </submittedName>
</protein>
<proteinExistence type="predicted"/>
<reference evidence="2" key="1">
    <citation type="submission" date="2016-10" db="EMBL/GenBank/DDBJ databases">
        <authorList>
            <person name="Varghese N."/>
            <person name="Submissions S."/>
        </authorList>
    </citation>
    <scope>NUCLEOTIDE SEQUENCE [LARGE SCALE GENOMIC DNA]</scope>
    <source>
        <strain evidence="2">DSM 44718</strain>
    </source>
</reference>
<gene>
    <name evidence="1" type="ORF">SAMN05421684_8427</name>
</gene>
<dbReference type="EMBL" id="FNQB01000007">
    <property type="protein sequence ID" value="SDZ67398.1"/>
    <property type="molecule type" value="Genomic_DNA"/>
</dbReference>
<keyword evidence="2" id="KW-1185">Reference proteome</keyword>
<name>A0A1H3UYI8_9ACTN</name>
<evidence type="ECO:0000313" key="2">
    <source>
        <dbReference type="Proteomes" id="UP000199632"/>
    </source>
</evidence>
<sequence>MITSELGAVSHSIRSRKSSITTFTAIAALVATRREFVDSLRLAPG</sequence>
<organism evidence="1 2">
    <name type="scientific">Asanoa ishikariensis</name>
    <dbReference type="NCBI Taxonomy" id="137265"/>
    <lineage>
        <taxon>Bacteria</taxon>
        <taxon>Bacillati</taxon>
        <taxon>Actinomycetota</taxon>
        <taxon>Actinomycetes</taxon>
        <taxon>Micromonosporales</taxon>
        <taxon>Micromonosporaceae</taxon>
        <taxon>Asanoa</taxon>
    </lineage>
</organism>
<dbReference type="AlphaFoldDB" id="A0A1H3UYI8"/>
<evidence type="ECO:0000313" key="1">
    <source>
        <dbReference type="EMBL" id="SDZ67398.1"/>
    </source>
</evidence>
<dbReference type="STRING" id="137265.SAMN05421684_8427"/>
<accession>A0A1H3UYI8</accession>